<gene>
    <name evidence="1" type="ORF">FDT66_06930</name>
</gene>
<dbReference type="Proteomes" id="UP000307140">
    <property type="component" value="Unassembled WGS sequence"/>
</dbReference>
<comment type="caution">
    <text evidence="1">The sequence shown here is derived from an EMBL/GenBank/DDBJ whole genome shotgun (WGS) entry which is preliminary data.</text>
</comment>
<accession>A0A5S3N6G5</accession>
<evidence type="ECO:0000313" key="2">
    <source>
        <dbReference type="Proteomes" id="UP000307140"/>
    </source>
</evidence>
<protein>
    <submittedName>
        <fullName evidence="1">Gliding motility protein RemB</fullName>
    </submittedName>
</protein>
<proteinExistence type="predicted"/>
<dbReference type="RefSeq" id="WP_138535442.1">
    <property type="nucleotide sequence ID" value="NZ_VANR01000003.1"/>
</dbReference>
<dbReference type="AlphaFoldDB" id="A0A5S3N6G5"/>
<sequence>MIRKYLLLVLLFPSIYYSQTERYPVFDACKGENISDIKNCFLSTTKKHFFAEFKTPPIVENENYQGIAKVLFVVTKEGDFKIIYVNSPYEEIRTEAERAFKVFPRIIPAKYNNRNIEMQFELPISFPIDTTTELITNTTKNTTDVNNQKENLFAIVEKNRIADSTFLEHNSQLNIPFTHQRYVDYEFAMHKADGTHTASKPYTYNEVNKYFNLTDFKKKFLKPEVKSWVGNKIWNEHLLQVKKKDFWFTLDFLVDVQFGKDNSDVAYTYKNSRILTVNGGLGNKFSYSATVYESQGRFADYINSYISNRSLLTRPKNSEGLVPGRGKAKGFKEDSFDYPVAEGYLAFQPNKFMQFQFGNGKNFIGDGYRSFVLSDVSAPTTYLKMKVDFWKLQYTNIWMWNTEPSISAASNPNEHARKYIAAHYLSLNITKKLNIGFFETAISSGEQGFDAGFLNPVIFYRSVEFNRGEDAGNAIIGLTGKYKLNKNISLYSQLVVDEFSVGNLNNLSDWRNKFAYQVGAKYFNAFNVDNLFLQLEYNYARPYTFAHQSAILNYGNYSQPMAHLWGANFYEAIAIGRYTKDRWSFSTKLTLGKKGFDFEDETVSYGGNIYQSYNDRFSDTGNEIGQGNTANIFIADIQTSYLLNPSNNLSLFGSFLYRKFTPEVATNAYPAGNTVWFSAGIKADLFNWYKDF</sequence>
<dbReference type="OrthoDB" id="9808260at2"/>
<organism evidence="1 2">
    <name type="scientific">Polaribacter aestuariivivens</name>
    <dbReference type="NCBI Taxonomy" id="2304626"/>
    <lineage>
        <taxon>Bacteria</taxon>
        <taxon>Pseudomonadati</taxon>
        <taxon>Bacteroidota</taxon>
        <taxon>Flavobacteriia</taxon>
        <taxon>Flavobacteriales</taxon>
        <taxon>Flavobacteriaceae</taxon>
    </lineage>
</organism>
<dbReference type="Gene3D" id="3.30.1150.10">
    <property type="match status" value="1"/>
</dbReference>
<name>A0A5S3N6G5_9FLAO</name>
<dbReference type="EMBL" id="VANR01000003">
    <property type="protein sequence ID" value="TMM30492.1"/>
    <property type="molecule type" value="Genomic_DNA"/>
</dbReference>
<dbReference type="InterPro" id="IPR038636">
    <property type="entry name" value="Wzi_sf"/>
</dbReference>
<dbReference type="Gene3D" id="2.40.160.130">
    <property type="entry name" value="Capsule assembly protein Wzi"/>
    <property type="match status" value="1"/>
</dbReference>
<evidence type="ECO:0000313" key="1">
    <source>
        <dbReference type="EMBL" id="TMM30492.1"/>
    </source>
</evidence>
<keyword evidence="2" id="KW-1185">Reference proteome</keyword>
<reference evidence="1 2" key="1">
    <citation type="submission" date="2019-05" db="EMBL/GenBank/DDBJ databases">
        <title>Polaribacter aestuariivivens sp. nov., isolated from a tidal flat.</title>
        <authorList>
            <person name="Yoon J.-H."/>
        </authorList>
    </citation>
    <scope>NUCLEOTIDE SEQUENCE [LARGE SCALE GENOMIC DNA]</scope>
    <source>
        <strain evidence="1 2">DBTF-3</strain>
    </source>
</reference>